<sequence length="151" mass="17233">MSITIALAPSNQFVDRCNVACLLIAVAITLLLAKYTLSTLSYILLISLTVMCIFLLKGRRQDTITHLILHEGDVGAGVHRINDEYELLAVLCEVQCRHNQLGCWLAFQKTPSNELSLWARQKKMHWVFLPKFLLSPSQYKSICRHLIWHVS</sequence>
<reference evidence="2 3" key="1">
    <citation type="journal article" date="2012" name="J. Bacteriol.">
        <title>Genome sequence of proteorhodopsin-containing sea ice bacterium Glaciecola punicea ACAM 611T.</title>
        <authorList>
            <person name="Qin Q.-L."/>
            <person name="Xie B.-B."/>
            <person name="Shu Y.-L."/>
            <person name="Rong J.-C."/>
            <person name="Zhao D.-L."/>
            <person name="Zhang X.-Y."/>
            <person name="Chen X.-L."/>
            <person name="Zhou B.-C."/>
            <person name="Zhanga Y.-Z."/>
        </authorList>
    </citation>
    <scope>NUCLEOTIDE SEQUENCE [LARGE SCALE GENOMIC DNA]</scope>
    <source>
        <strain evidence="2 3">ACAM 611</strain>
    </source>
</reference>
<keyword evidence="1" id="KW-1133">Transmembrane helix</keyword>
<evidence type="ECO:0000256" key="1">
    <source>
        <dbReference type="SAM" id="Phobius"/>
    </source>
</evidence>
<proteinExistence type="predicted"/>
<evidence type="ECO:0000313" key="2">
    <source>
        <dbReference type="EMBL" id="GAB54449.1"/>
    </source>
</evidence>
<keyword evidence="1" id="KW-0812">Transmembrane</keyword>
<organism evidence="2 3">
    <name type="scientific">Glaciecola punicea ACAM 611</name>
    <dbReference type="NCBI Taxonomy" id="1121923"/>
    <lineage>
        <taxon>Bacteria</taxon>
        <taxon>Pseudomonadati</taxon>
        <taxon>Pseudomonadota</taxon>
        <taxon>Gammaproteobacteria</taxon>
        <taxon>Alteromonadales</taxon>
        <taxon>Alteromonadaceae</taxon>
        <taxon>Glaciecola</taxon>
    </lineage>
</organism>
<feature type="transmembrane region" description="Helical" evidence="1">
    <location>
        <begin position="13"/>
        <end position="33"/>
    </location>
</feature>
<dbReference type="EMBL" id="BAET01000004">
    <property type="protein sequence ID" value="GAB54449.1"/>
    <property type="molecule type" value="Genomic_DNA"/>
</dbReference>
<keyword evidence="1" id="KW-0472">Membrane</keyword>
<dbReference type="RefSeq" id="WP_006002690.1">
    <property type="nucleotide sequence ID" value="NZ_BAET01000004.1"/>
</dbReference>
<name>H5T822_9ALTE</name>
<dbReference type="STRING" id="56804.BAE46_10580"/>
<comment type="caution">
    <text evidence="2">The sequence shown here is derived from an EMBL/GenBank/DDBJ whole genome shotgun (WGS) entry which is preliminary data.</text>
</comment>
<feature type="transmembrane region" description="Helical" evidence="1">
    <location>
        <begin position="39"/>
        <end position="56"/>
    </location>
</feature>
<accession>H5T822</accession>
<dbReference type="Proteomes" id="UP000053586">
    <property type="component" value="Unassembled WGS sequence"/>
</dbReference>
<protein>
    <submittedName>
        <fullName evidence="2">Uncharacterized protein</fullName>
    </submittedName>
</protein>
<gene>
    <name evidence="2" type="ORF">GPUN_0301</name>
</gene>
<reference evidence="2 3" key="2">
    <citation type="journal article" date="2017" name="Antonie Van Leeuwenhoek">
        <title>Rhizobium rhizosphaerae sp. nov., a novel species isolated from rice rhizosphere.</title>
        <authorList>
            <person name="Zhao J.J."/>
            <person name="Zhang J."/>
            <person name="Zhang R.J."/>
            <person name="Zhang C.W."/>
            <person name="Yin H.Q."/>
            <person name="Zhang X.X."/>
        </authorList>
    </citation>
    <scope>NUCLEOTIDE SEQUENCE [LARGE SCALE GENOMIC DNA]</scope>
    <source>
        <strain evidence="2 3">ACAM 611</strain>
    </source>
</reference>
<dbReference type="AlphaFoldDB" id="H5T822"/>
<evidence type="ECO:0000313" key="3">
    <source>
        <dbReference type="Proteomes" id="UP000053586"/>
    </source>
</evidence>
<keyword evidence="3" id="KW-1185">Reference proteome</keyword>